<dbReference type="InterPro" id="IPR001525">
    <property type="entry name" value="C5_MeTfrase"/>
</dbReference>
<evidence type="ECO:0000256" key="1">
    <source>
        <dbReference type="ARBA" id="ARBA00022603"/>
    </source>
</evidence>
<keyword evidence="6" id="KW-1185">Reference proteome</keyword>
<dbReference type="InterPro" id="IPR029063">
    <property type="entry name" value="SAM-dependent_MTases_sf"/>
</dbReference>
<proteinExistence type="predicted"/>
<dbReference type="PROSITE" id="PS00094">
    <property type="entry name" value="C5_MTASE_1"/>
    <property type="match status" value="1"/>
</dbReference>
<dbReference type="EMBL" id="CAUYUJ010010569">
    <property type="protein sequence ID" value="CAK0829735.1"/>
    <property type="molecule type" value="Genomic_DNA"/>
</dbReference>
<keyword evidence="2" id="KW-0808">Transferase</keyword>
<sequence>ASPMANYEYDESSELSPSTISSESSEVSEGSSGDLADLADEDEVDNLQREAEELRQKRKKLEFEVNEKWIGHYGSIFESLLKCKFDDIKFPVHPASDGGSNKKLRVLSFCSGTESQESARDALLLAQFFALKTIMDYHGDNVCVDLVASVDPFRPCHRFVWNNLSTDERERGHYYNYVSELSAGEAFCYFCDCCCVGPGRASGCEGLSDGQAEDLDILVAGFPCPPFSTLNSHRQDKDFKFWNHPDGNVIVDIAHWVQTQPKVPPKAIILENVPGAVAVSHKGRHNPLEFLMKGSVKNYKGLARFYYGLKHWGEYDLMKSNSGNEYFEISAGEFGLPVHRKRIFFVLIRKDLASLEVRNSMAKLMKAATQNPMRLETLSDIMMRHNPSSEGDIDLSEEPQRKVNKHYKSKKEGGTWSMTQNSISESMDFREKHGLPEYGSDKMSSITPRRGILPDRERDIIDVIGLMHEKAGGIPEDLTIDVSQSLRRKPFNVNGKIPQLAKGSKIWYRGKILGPRTLFYAMGWGTSPLDFGSDVDRIRGVSLRVLLANMIAKPQIGLVQLALLYSLRRFTLAPKAEQVEA</sequence>
<organism evidence="5 6">
    <name type="scientific">Prorocentrum cordatum</name>
    <dbReference type="NCBI Taxonomy" id="2364126"/>
    <lineage>
        <taxon>Eukaryota</taxon>
        <taxon>Sar</taxon>
        <taxon>Alveolata</taxon>
        <taxon>Dinophyceae</taxon>
        <taxon>Prorocentrales</taxon>
        <taxon>Prorocentraceae</taxon>
        <taxon>Prorocentrum</taxon>
    </lineage>
</organism>
<dbReference type="Proteomes" id="UP001189429">
    <property type="component" value="Unassembled WGS sequence"/>
</dbReference>
<accession>A0ABN9SCL6</accession>
<evidence type="ECO:0000313" key="5">
    <source>
        <dbReference type="EMBL" id="CAK0829735.1"/>
    </source>
</evidence>
<keyword evidence="1" id="KW-0489">Methyltransferase</keyword>
<evidence type="ECO:0000256" key="3">
    <source>
        <dbReference type="ARBA" id="ARBA00022691"/>
    </source>
</evidence>
<dbReference type="InterPro" id="IPR018117">
    <property type="entry name" value="C5_DNA_meth_AS"/>
</dbReference>
<evidence type="ECO:0000313" key="6">
    <source>
        <dbReference type="Proteomes" id="UP001189429"/>
    </source>
</evidence>
<evidence type="ECO:0000256" key="2">
    <source>
        <dbReference type="ARBA" id="ARBA00022679"/>
    </source>
</evidence>
<reference evidence="5" key="1">
    <citation type="submission" date="2023-10" db="EMBL/GenBank/DDBJ databases">
        <authorList>
            <person name="Chen Y."/>
            <person name="Shah S."/>
            <person name="Dougan E. K."/>
            <person name="Thang M."/>
            <person name="Chan C."/>
        </authorList>
    </citation>
    <scope>NUCLEOTIDE SEQUENCE [LARGE SCALE GENOMIC DNA]</scope>
</reference>
<dbReference type="Gene3D" id="3.40.50.150">
    <property type="entry name" value="Vaccinia Virus protein VP39"/>
    <property type="match status" value="1"/>
</dbReference>
<keyword evidence="3" id="KW-0949">S-adenosyl-L-methionine</keyword>
<gene>
    <name evidence="5" type="ORF">PCOR1329_LOCUS28576</name>
</gene>
<feature type="compositionally biased region" description="Low complexity" evidence="4">
    <location>
        <begin position="14"/>
        <end position="36"/>
    </location>
</feature>
<comment type="caution">
    <text evidence="5">The sequence shown here is derived from an EMBL/GenBank/DDBJ whole genome shotgun (WGS) entry which is preliminary data.</text>
</comment>
<evidence type="ECO:0000256" key="4">
    <source>
        <dbReference type="SAM" id="MobiDB-lite"/>
    </source>
</evidence>
<dbReference type="SUPFAM" id="SSF53335">
    <property type="entry name" value="S-adenosyl-L-methionine-dependent methyltransferases"/>
    <property type="match status" value="1"/>
</dbReference>
<name>A0ABN9SCL6_9DINO</name>
<feature type="region of interest" description="Disordered" evidence="4">
    <location>
        <begin position="1"/>
        <end position="47"/>
    </location>
</feature>
<dbReference type="Pfam" id="PF00145">
    <property type="entry name" value="DNA_methylase"/>
    <property type="match status" value="1"/>
</dbReference>
<evidence type="ECO:0008006" key="7">
    <source>
        <dbReference type="Google" id="ProtNLM"/>
    </source>
</evidence>
<protein>
    <recommendedName>
        <fullName evidence="7">DNA (cytosine-5-)-methyltransferase</fullName>
    </recommendedName>
</protein>
<feature type="non-terminal residue" evidence="5">
    <location>
        <position position="1"/>
    </location>
</feature>